<accession>A0A7I4ADY6</accession>
<proteinExistence type="predicted"/>
<dbReference type="Pfam" id="PF00226">
    <property type="entry name" value="DnaJ"/>
    <property type="match status" value="1"/>
</dbReference>
<reference evidence="2" key="3">
    <citation type="submission" date="2020-12" db="UniProtKB">
        <authorList>
            <consortium name="EnsemblPlants"/>
        </authorList>
    </citation>
    <scope>IDENTIFICATION</scope>
</reference>
<dbReference type="Proteomes" id="UP000006727">
    <property type="component" value="Chromosome 12"/>
</dbReference>
<dbReference type="PRINTS" id="PR00625">
    <property type="entry name" value="JDOMAIN"/>
</dbReference>
<organism evidence="2 3">
    <name type="scientific">Physcomitrium patens</name>
    <name type="common">Spreading-leaved earth moss</name>
    <name type="synonym">Physcomitrella patens</name>
    <dbReference type="NCBI Taxonomy" id="3218"/>
    <lineage>
        <taxon>Eukaryota</taxon>
        <taxon>Viridiplantae</taxon>
        <taxon>Streptophyta</taxon>
        <taxon>Embryophyta</taxon>
        <taxon>Bryophyta</taxon>
        <taxon>Bryophytina</taxon>
        <taxon>Bryopsida</taxon>
        <taxon>Funariidae</taxon>
        <taxon>Funariales</taxon>
        <taxon>Funariaceae</taxon>
        <taxon>Physcomitrium</taxon>
    </lineage>
</organism>
<reference evidence="2 3" key="1">
    <citation type="journal article" date="2008" name="Science">
        <title>The Physcomitrella genome reveals evolutionary insights into the conquest of land by plants.</title>
        <authorList>
            <person name="Rensing S."/>
            <person name="Lang D."/>
            <person name="Zimmer A."/>
            <person name="Terry A."/>
            <person name="Salamov A."/>
            <person name="Shapiro H."/>
            <person name="Nishiyama T."/>
            <person name="Perroud P.-F."/>
            <person name="Lindquist E."/>
            <person name="Kamisugi Y."/>
            <person name="Tanahashi T."/>
            <person name="Sakakibara K."/>
            <person name="Fujita T."/>
            <person name="Oishi K."/>
            <person name="Shin-I T."/>
            <person name="Kuroki Y."/>
            <person name="Toyoda A."/>
            <person name="Suzuki Y."/>
            <person name="Hashimoto A."/>
            <person name="Yamaguchi K."/>
            <person name="Sugano A."/>
            <person name="Kohara Y."/>
            <person name="Fujiyama A."/>
            <person name="Anterola A."/>
            <person name="Aoki S."/>
            <person name="Ashton N."/>
            <person name="Barbazuk W.B."/>
            <person name="Barker E."/>
            <person name="Bennetzen J."/>
            <person name="Bezanilla M."/>
            <person name="Blankenship R."/>
            <person name="Cho S.H."/>
            <person name="Dutcher S."/>
            <person name="Estelle M."/>
            <person name="Fawcett J.A."/>
            <person name="Gundlach H."/>
            <person name="Hanada K."/>
            <person name="Heyl A."/>
            <person name="Hicks K.A."/>
            <person name="Hugh J."/>
            <person name="Lohr M."/>
            <person name="Mayer K."/>
            <person name="Melkozernov A."/>
            <person name="Murata T."/>
            <person name="Nelson D."/>
            <person name="Pils B."/>
            <person name="Prigge M."/>
            <person name="Reiss B."/>
            <person name="Renner T."/>
            <person name="Rombauts S."/>
            <person name="Rushton P."/>
            <person name="Sanderfoot A."/>
            <person name="Schween G."/>
            <person name="Shiu S.-H."/>
            <person name="Stueber K."/>
            <person name="Theodoulou F.L."/>
            <person name="Tu H."/>
            <person name="Van de Peer Y."/>
            <person name="Verrier P.J."/>
            <person name="Waters E."/>
            <person name="Wood A."/>
            <person name="Yang L."/>
            <person name="Cove D."/>
            <person name="Cuming A."/>
            <person name="Hasebe M."/>
            <person name="Lucas S."/>
            <person name="Mishler D.B."/>
            <person name="Reski R."/>
            <person name="Grigoriev I."/>
            <person name="Quatrano R.S."/>
            <person name="Boore J.L."/>
        </authorList>
    </citation>
    <scope>NUCLEOTIDE SEQUENCE [LARGE SCALE GENOMIC DNA]</scope>
    <source>
        <strain evidence="2 3">cv. Gransden 2004</strain>
    </source>
</reference>
<gene>
    <name evidence="2" type="primary">LOC112290024</name>
</gene>
<dbReference type="InterPro" id="IPR001623">
    <property type="entry name" value="DnaJ_domain"/>
</dbReference>
<keyword evidence="3" id="KW-1185">Reference proteome</keyword>
<evidence type="ECO:0000259" key="1">
    <source>
        <dbReference type="PROSITE" id="PS50076"/>
    </source>
</evidence>
<dbReference type="PROSITE" id="PS50076">
    <property type="entry name" value="DNAJ_2"/>
    <property type="match status" value="1"/>
</dbReference>
<dbReference type="PANTHER" id="PTHR45504:SF3">
    <property type="entry name" value="CHAPERONE DNAJ-DOMAIN SUPERFAMILY PROTEIN"/>
    <property type="match status" value="1"/>
</dbReference>
<name>A0A7I4ADY6_PHYPA</name>
<dbReference type="SUPFAM" id="SSF46565">
    <property type="entry name" value="Chaperone J-domain"/>
    <property type="match status" value="1"/>
</dbReference>
<evidence type="ECO:0000313" key="2">
    <source>
        <dbReference type="EnsemblPlants" id="Pp3c12_15530V3.3"/>
    </source>
</evidence>
<dbReference type="EMBL" id="ABEU02000012">
    <property type="status" value="NOT_ANNOTATED_CDS"/>
    <property type="molecule type" value="Genomic_DNA"/>
</dbReference>
<dbReference type="CDD" id="cd06257">
    <property type="entry name" value="DnaJ"/>
    <property type="match status" value="1"/>
</dbReference>
<dbReference type="PANTHER" id="PTHR45504">
    <property type="entry name" value="CHAPERONE DNAJ-DOMAIN SUPERFAMILY PROTEIN"/>
    <property type="match status" value="1"/>
</dbReference>
<dbReference type="AlphaFoldDB" id="A0A7I4ADY6"/>
<sequence>MSHVETAYRVWTITEHHFRDVFICSFIMNLNLYVQNIFLLQKWHPDKHNDASAATLKFQEINEAYRVLSDPFMRHEYDMRGNYGLQDYNYTDYLKRFKSLILTCNGLGIGSRLDR</sequence>
<dbReference type="InterPro" id="IPR036869">
    <property type="entry name" value="J_dom_sf"/>
</dbReference>
<reference evidence="2 3" key="2">
    <citation type="journal article" date="2018" name="Plant J.">
        <title>The Physcomitrella patens chromosome-scale assembly reveals moss genome structure and evolution.</title>
        <authorList>
            <person name="Lang D."/>
            <person name="Ullrich K.K."/>
            <person name="Murat F."/>
            <person name="Fuchs J."/>
            <person name="Jenkins J."/>
            <person name="Haas F.B."/>
            <person name="Piednoel M."/>
            <person name="Gundlach H."/>
            <person name="Van Bel M."/>
            <person name="Meyberg R."/>
            <person name="Vives C."/>
            <person name="Morata J."/>
            <person name="Symeonidi A."/>
            <person name="Hiss M."/>
            <person name="Muchero W."/>
            <person name="Kamisugi Y."/>
            <person name="Saleh O."/>
            <person name="Blanc G."/>
            <person name="Decker E.L."/>
            <person name="van Gessel N."/>
            <person name="Grimwood J."/>
            <person name="Hayes R.D."/>
            <person name="Graham S.W."/>
            <person name="Gunter L.E."/>
            <person name="McDaniel S.F."/>
            <person name="Hoernstein S.N.W."/>
            <person name="Larsson A."/>
            <person name="Li F.W."/>
            <person name="Perroud P.F."/>
            <person name="Phillips J."/>
            <person name="Ranjan P."/>
            <person name="Rokshar D.S."/>
            <person name="Rothfels C.J."/>
            <person name="Schneider L."/>
            <person name="Shu S."/>
            <person name="Stevenson D.W."/>
            <person name="Thummler F."/>
            <person name="Tillich M."/>
            <person name="Villarreal Aguilar J.C."/>
            <person name="Widiez T."/>
            <person name="Wong G.K."/>
            <person name="Wymore A."/>
            <person name="Zhang Y."/>
            <person name="Zimmer A.D."/>
            <person name="Quatrano R.S."/>
            <person name="Mayer K.F.X."/>
            <person name="Goodstein D."/>
            <person name="Casacuberta J.M."/>
            <person name="Vandepoele K."/>
            <person name="Reski R."/>
            <person name="Cuming A.C."/>
            <person name="Tuskan G.A."/>
            <person name="Maumus F."/>
            <person name="Salse J."/>
            <person name="Schmutz J."/>
            <person name="Rensing S.A."/>
        </authorList>
    </citation>
    <scope>NUCLEOTIDE SEQUENCE [LARGE SCALE GENOMIC DNA]</scope>
    <source>
        <strain evidence="2 3">cv. Gransden 2004</strain>
    </source>
</reference>
<feature type="domain" description="J" evidence="1">
    <location>
        <begin position="1"/>
        <end position="81"/>
    </location>
</feature>
<protein>
    <recommendedName>
        <fullName evidence="1">J domain-containing protein</fullName>
    </recommendedName>
</protein>
<dbReference type="Gene3D" id="1.10.287.110">
    <property type="entry name" value="DnaJ domain"/>
    <property type="match status" value="1"/>
</dbReference>
<dbReference type="EnsemblPlants" id="Pp3c12_15530V3.3">
    <property type="protein sequence ID" value="Pp3c12_15530V3.3"/>
    <property type="gene ID" value="Pp3c12_15530"/>
</dbReference>
<dbReference type="Gramene" id="Pp3c12_15530V3.3">
    <property type="protein sequence ID" value="Pp3c12_15530V3.3"/>
    <property type="gene ID" value="Pp3c12_15530"/>
</dbReference>
<evidence type="ECO:0000313" key="3">
    <source>
        <dbReference type="Proteomes" id="UP000006727"/>
    </source>
</evidence>